<keyword evidence="6" id="KW-1185">Reference proteome</keyword>
<dbReference type="InterPro" id="IPR006311">
    <property type="entry name" value="TAT_signal"/>
</dbReference>
<dbReference type="InterPro" id="IPR033138">
    <property type="entry name" value="Cu_oxidase_CS"/>
</dbReference>
<dbReference type="InterPro" id="IPR011706">
    <property type="entry name" value="Cu-oxidase_C"/>
</dbReference>
<dbReference type="InterPro" id="IPR002355">
    <property type="entry name" value="Cu_oxidase_Cu_BS"/>
</dbReference>
<dbReference type="CDD" id="cd13861">
    <property type="entry name" value="CuRO_1_CumA_like"/>
    <property type="match status" value="1"/>
</dbReference>
<keyword evidence="1" id="KW-0479">Metal-binding</keyword>
<evidence type="ECO:0000256" key="2">
    <source>
        <dbReference type="ARBA" id="ARBA00023002"/>
    </source>
</evidence>
<organism evidence="5 6">
    <name type="scientific">Oleomonas cavernae</name>
    <dbReference type="NCBI Taxonomy" id="2320859"/>
    <lineage>
        <taxon>Bacteria</taxon>
        <taxon>Pseudomonadati</taxon>
        <taxon>Pseudomonadota</taxon>
        <taxon>Alphaproteobacteria</taxon>
        <taxon>Acetobacterales</taxon>
        <taxon>Acetobacteraceae</taxon>
        <taxon>Oleomonas</taxon>
    </lineage>
</organism>
<dbReference type="OrthoDB" id="9757546at2"/>
<dbReference type="Pfam" id="PF07732">
    <property type="entry name" value="Cu-oxidase_3"/>
    <property type="match status" value="1"/>
</dbReference>
<dbReference type="EMBL" id="QYUK01000011">
    <property type="protein sequence ID" value="RJF89240.1"/>
    <property type="molecule type" value="Genomic_DNA"/>
</dbReference>
<dbReference type="Proteomes" id="UP000284605">
    <property type="component" value="Unassembled WGS sequence"/>
</dbReference>
<dbReference type="PANTHER" id="PTHR11709">
    <property type="entry name" value="MULTI-COPPER OXIDASE"/>
    <property type="match status" value="1"/>
</dbReference>
<dbReference type="GO" id="GO:0030288">
    <property type="term" value="C:outer membrane-bounded periplasmic space"/>
    <property type="evidence" value="ECO:0007669"/>
    <property type="project" value="TreeGrafter"/>
</dbReference>
<dbReference type="RefSeq" id="WP_119780739.1">
    <property type="nucleotide sequence ID" value="NZ_QYUK01000011.1"/>
</dbReference>
<accession>A0A418WGX9</accession>
<dbReference type="PROSITE" id="PS51257">
    <property type="entry name" value="PROKAR_LIPOPROTEIN"/>
    <property type="match status" value="1"/>
</dbReference>
<dbReference type="PANTHER" id="PTHR11709:SF2">
    <property type="entry name" value="MULTICOPPER OXIDASE LPR1"/>
    <property type="match status" value="1"/>
</dbReference>
<evidence type="ECO:0000313" key="6">
    <source>
        <dbReference type="Proteomes" id="UP000284605"/>
    </source>
</evidence>
<dbReference type="InterPro" id="IPR008972">
    <property type="entry name" value="Cupredoxin"/>
</dbReference>
<dbReference type="PROSITE" id="PS00079">
    <property type="entry name" value="MULTICOPPER_OXIDASE1"/>
    <property type="match status" value="1"/>
</dbReference>
<protein>
    <submittedName>
        <fullName evidence="5">Multicopper oxidase family protein</fullName>
    </submittedName>
</protein>
<name>A0A418WGX9_9PROT</name>
<evidence type="ECO:0000259" key="4">
    <source>
        <dbReference type="Pfam" id="PF07732"/>
    </source>
</evidence>
<dbReference type="InterPro" id="IPR011707">
    <property type="entry name" value="Cu-oxidase-like_N"/>
</dbReference>
<dbReference type="SUPFAM" id="SSF49503">
    <property type="entry name" value="Cupredoxins"/>
    <property type="match status" value="3"/>
</dbReference>
<gene>
    <name evidence="5" type="ORF">D3874_21580</name>
</gene>
<dbReference type="AlphaFoldDB" id="A0A418WGX9"/>
<evidence type="ECO:0000259" key="3">
    <source>
        <dbReference type="Pfam" id="PF07731"/>
    </source>
</evidence>
<dbReference type="Gene3D" id="2.60.40.420">
    <property type="entry name" value="Cupredoxins - blue copper proteins"/>
    <property type="match status" value="3"/>
</dbReference>
<evidence type="ECO:0000313" key="5">
    <source>
        <dbReference type="EMBL" id="RJF89240.1"/>
    </source>
</evidence>
<evidence type="ECO:0000256" key="1">
    <source>
        <dbReference type="ARBA" id="ARBA00022723"/>
    </source>
</evidence>
<feature type="domain" description="Plastocyanin-like" evidence="4">
    <location>
        <begin position="47"/>
        <end position="151"/>
    </location>
</feature>
<comment type="caution">
    <text evidence="5">The sequence shown here is derived from an EMBL/GenBank/DDBJ whole genome shotgun (WGS) entry which is preliminary data.</text>
</comment>
<proteinExistence type="predicted"/>
<dbReference type="PROSITE" id="PS51318">
    <property type="entry name" value="TAT"/>
    <property type="match status" value="1"/>
</dbReference>
<dbReference type="InterPro" id="IPR045087">
    <property type="entry name" value="Cu-oxidase_fam"/>
</dbReference>
<keyword evidence="2" id="KW-0560">Oxidoreductase</keyword>
<reference evidence="5 6" key="1">
    <citation type="submission" date="2018-09" db="EMBL/GenBank/DDBJ databases">
        <authorList>
            <person name="Zhu H."/>
        </authorList>
    </citation>
    <scope>NUCLEOTIDE SEQUENCE [LARGE SCALE GENOMIC DNA]</scope>
    <source>
        <strain evidence="5 6">K1W22B-8</strain>
    </source>
</reference>
<feature type="domain" description="Plastocyanin-like" evidence="3">
    <location>
        <begin position="373"/>
        <end position="464"/>
    </location>
</feature>
<dbReference type="CDD" id="cd13906">
    <property type="entry name" value="CuRO_3_CumA_like"/>
    <property type="match status" value="1"/>
</dbReference>
<dbReference type="Pfam" id="PF07731">
    <property type="entry name" value="Cu-oxidase_2"/>
    <property type="match status" value="1"/>
</dbReference>
<dbReference type="GO" id="GO:0016491">
    <property type="term" value="F:oxidoreductase activity"/>
    <property type="evidence" value="ECO:0007669"/>
    <property type="project" value="UniProtKB-KW"/>
</dbReference>
<dbReference type="PROSITE" id="PS00080">
    <property type="entry name" value="MULTICOPPER_OXIDASE2"/>
    <property type="match status" value="1"/>
</dbReference>
<sequence length="465" mass="50314">MAPSRRQVLAGGAALACVPLLARRVRAGDGGFTLDARPRPLALPGCSGPTPAWTYADAWPLELRVRRGERFTATFVNNLADHNAVHWHGVRVPNAMDGVPYLTQAPVKAGERFVYDFVPPDPGTFFFHPHCDTLTALTRGLAGVLIVEDPREDGLFDLDQTLVLMDWRVKPDGSLDAITSDKAAARAGTFGALRTVNGGPAPTLTVRPGARVRLRCVNVDATRIPMLGMTGAEAMVIATDGNACDPFALKARPLGPAMRADIAFVAPGEQGAVVLLQDIWQATPVLLARIETQGEPMPANARPLALPAAELPQPDLARATRLPLELAAGVDDPAIEEFRRLTGFTAAQICTSEKIFWALNGKPWPGASHENLPPPLAELKSGQSYVVEIFNATPHRHPIHLHGHTFQVLGSSKNEIPPHWADTVLLEPKERTQIAFVAGEPGSWMLHCHIIEHQETGMMGYYRVT</sequence>
<dbReference type="GO" id="GO:0005507">
    <property type="term" value="F:copper ion binding"/>
    <property type="evidence" value="ECO:0007669"/>
    <property type="project" value="InterPro"/>
</dbReference>